<keyword evidence="1 4" id="KW-0238">DNA-binding</keyword>
<accession>A0A1R3TQ48</accession>
<name>A0A1R3TQ48_9HYPH</name>
<reference evidence="6" key="1">
    <citation type="submission" date="2016-10" db="EMBL/GenBank/DDBJ databases">
        <authorList>
            <person name="Wibberg D."/>
        </authorList>
    </citation>
    <scope>NUCLEOTIDE SEQUENCE [LARGE SCALE GENOMIC DNA]</scope>
</reference>
<evidence type="ECO:0000256" key="1">
    <source>
        <dbReference type="PROSITE-ProRule" id="PRU01076"/>
    </source>
</evidence>
<organism evidence="5 6">
    <name type="scientific">Agrobacterium rosae</name>
    <dbReference type="NCBI Taxonomy" id="1972867"/>
    <lineage>
        <taxon>Bacteria</taxon>
        <taxon>Pseudomonadati</taxon>
        <taxon>Pseudomonadota</taxon>
        <taxon>Alphaproteobacteria</taxon>
        <taxon>Hyphomicrobiales</taxon>
        <taxon>Rhizobiaceae</taxon>
        <taxon>Rhizobium/Agrobacterium group</taxon>
        <taxon>Agrobacterium</taxon>
    </lineage>
</organism>
<dbReference type="Pfam" id="PF04014">
    <property type="entry name" value="MazE_antitoxin"/>
    <property type="match status" value="1"/>
</dbReference>
<reference evidence="4" key="3">
    <citation type="journal article" date="2023" name="Phytobiomes J">
        <title>Deciphering the key players within the bacterial microbiota associated with aerial crown gall tumors on rhododendron: Insights into the gallobiome.</title>
        <authorList>
            <person name="Kuzmanovic N."/>
            <person name="Nesme J."/>
            <person name="Wolf J."/>
            <person name="Neumann-Schaal M."/>
            <person name="Petersen J."/>
            <person name="Fernandez-Gnecco G."/>
            <person name="Sproeer C."/>
            <person name="Bunk B."/>
            <person name="Overmann J."/>
            <person name="Sorensen S.J."/>
            <person name="Idczak E."/>
            <person name="Smalla K."/>
        </authorList>
    </citation>
    <scope>NUCLEOTIDE SEQUENCE</scope>
    <source>
        <strain evidence="4">Rho-11.1</strain>
    </source>
</reference>
<evidence type="ECO:0000259" key="3">
    <source>
        <dbReference type="PROSITE" id="PS51740"/>
    </source>
</evidence>
<evidence type="ECO:0000313" key="6">
    <source>
        <dbReference type="Proteomes" id="UP000187891"/>
    </source>
</evidence>
<reference evidence="5" key="2">
    <citation type="submission" date="2016-10" db="EMBL/GenBank/DDBJ databases">
        <authorList>
            <person name="de Groot N.N."/>
        </authorList>
    </citation>
    <scope>NUCLEOTIDE SEQUENCE [LARGE SCALE GENOMIC DNA]</scope>
    <source>
        <strain evidence="5">DSM25559</strain>
    </source>
</reference>
<dbReference type="InterPro" id="IPR007159">
    <property type="entry name" value="SpoVT-AbrB_dom"/>
</dbReference>
<evidence type="ECO:0000313" key="5">
    <source>
        <dbReference type="EMBL" id="SCX25667.1"/>
    </source>
</evidence>
<dbReference type="Gene3D" id="2.10.260.10">
    <property type="match status" value="1"/>
</dbReference>
<dbReference type="RefSeq" id="WP_103586646.1">
    <property type="nucleotide sequence ID" value="NZ_CP192781.1"/>
</dbReference>
<dbReference type="SUPFAM" id="SSF89447">
    <property type="entry name" value="AbrB/MazE/MraZ-like"/>
    <property type="match status" value="1"/>
</dbReference>
<dbReference type="GO" id="GO:0003677">
    <property type="term" value="F:DNA binding"/>
    <property type="evidence" value="ECO:0007669"/>
    <property type="project" value="UniProtKB-UniRule"/>
</dbReference>
<dbReference type="STRING" id="1907666.DSM25559_2723"/>
<proteinExistence type="predicted"/>
<dbReference type="Proteomes" id="UP000187891">
    <property type="component" value="Unassembled WGS sequence"/>
</dbReference>
<dbReference type="AlphaFoldDB" id="A0A1R3TQ48"/>
<dbReference type="InterPro" id="IPR037914">
    <property type="entry name" value="SpoVT-AbrB_sf"/>
</dbReference>
<evidence type="ECO:0000313" key="4">
    <source>
        <dbReference type="EMBL" id="MDX8301885.1"/>
    </source>
</evidence>
<dbReference type="EMBL" id="JAVRAF010000001">
    <property type="protein sequence ID" value="MDX8301885.1"/>
    <property type="molecule type" value="Genomic_DNA"/>
</dbReference>
<evidence type="ECO:0000256" key="2">
    <source>
        <dbReference type="SAM" id="MobiDB-lite"/>
    </source>
</evidence>
<feature type="domain" description="SpoVT-AbrB" evidence="3">
    <location>
        <begin position="7"/>
        <end position="48"/>
    </location>
</feature>
<dbReference type="PROSITE" id="PS51740">
    <property type="entry name" value="SPOVT_ABRB"/>
    <property type="match status" value="1"/>
</dbReference>
<sequence>MNVVKIAQVFNNGRSRAIRIPKEFEFEADQVEISMNENGDLLVHPVRTPRSPAGLVAWLRTLEPLSEEDQMPEIEDYPPEPVDIDFPE</sequence>
<protein>
    <submittedName>
        <fullName evidence="4">AbrB/MazE/SpoVT family DNA-binding domain-containing protein</fullName>
    </submittedName>
    <submittedName>
        <fullName evidence="5">Antitoxin VapB1</fullName>
    </submittedName>
</protein>
<feature type="region of interest" description="Disordered" evidence="2">
    <location>
        <begin position="67"/>
        <end position="88"/>
    </location>
</feature>
<gene>
    <name evidence="5" type="primary">vapB1</name>
    <name evidence="5" type="ORF">DSM25559_2723</name>
    <name evidence="4" type="ORF">RMR22_06490</name>
</gene>
<dbReference type="EMBL" id="FMUE01000006">
    <property type="protein sequence ID" value="SCX25667.1"/>
    <property type="molecule type" value="Genomic_DNA"/>
</dbReference>